<dbReference type="Gene3D" id="1.25.40.10">
    <property type="entry name" value="Tetratricopeptide repeat domain"/>
    <property type="match status" value="1"/>
</dbReference>
<evidence type="ECO:0000256" key="1">
    <source>
        <dbReference type="PROSITE-ProRule" id="PRU00339"/>
    </source>
</evidence>
<dbReference type="InterPro" id="IPR011990">
    <property type="entry name" value="TPR-like_helical_dom_sf"/>
</dbReference>
<accession>A0AA88U382</accession>
<dbReference type="PANTHER" id="PTHR26312:SF132">
    <property type="entry name" value="OS01G0855200 PROTEIN"/>
    <property type="match status" value="1"/>
</dbReference>
<dbReference type="PANTHER" id="PTHR26312">
    <property type="entry name" value="TETRATRICOPEPTIDE REPEAT PROTEIN 5"/>
    <property type="match status" value="1"/>
</dbReference>
<gene>
    <name evidence="3" type="ORF">RJ640_015271</name>
</gene>
<comment type="caution">
    <text evidence="3">The sequence shown here is derived from an EMBL/GenBank/DDBJ whole genome shotgun (WGS) entry which is preliminary data.</text>
</comment>
<proteinExistence type="predicted"/>
<dbReference type="EMBL" id="JAVXUO010003063">
    <property type="protein sequence ID" value="KAK2967051.1"/>
    <property type="molecule type" value="Genomic_DNA"/>
</dbReference>
<protein>
    <recommendedName>
        <fullName evidence="5">Tetratricopeptide repeat-like superfamily protein</fullName>
    </recommendedName>
</protein>
<evidence type="ECO:0000256" key="2">
    <source>
        <dbReference type="SAM" id="MobiDB-lite"/>
    </source>
</evidence>
<feature type="repeat" description="TPR" evidence="1">
    <location>
        <begin position="454"/>
        <end position="487"/>
    </location>
</feature>
<dbReference type="PROSITE" id="PS50005">
    <property type="entry name" value="TPR"/>
    <property type="match status" value="1"/>
</dbReference>
<feature type="compositionally biased region" description="Gly residues" evidence="2">
    <location>
        <begin position="327"/>
        <end position="337"/>
    </location>
</feature>
<keyword evidence="4" id="KW-1185">Reference proteome</keyword>
<evidence type="ECO:0008006" key="5">
    <source>
        <dbReference type="Google" id="ProtNLM"/>
    </source>
</evidence>
<reference evidence="3" key="1">
    <citation type="submission" date="2022-12" db="EMBL/GenBank/DDBJ databases">
        <title>Draft genome assemblies for two species of Escallonia (Escalloniales).</title>
        <authorList>
            <person name="Chanderbali A."/>
            <person name="Dervinis C."/>
            <person name="Anghel I."/>
            <person name="Soltis D."/>
            <person name="Soltis P."/>
            <person name="Zapata F."/>
        </authorList>
    </citation>
    <scope>NUCLEOTIDE SEQUENCE</scope>
    <source>
        <strain evidence="3">UCBG92.1500</strain>
        <tissue evidence="3">Leaf</tissue>
    </source>
</reference>
<dbReference type="SUPFAM" id="SSF48452">
    <property type="entry name" value="TPR-like"/>
    <property type="match status" value="1"/>
</dbReference>
<organism evidence="3 4">
    <name type="scientific">Escallonia rubra</name>
    <dbReference type="NCBI Taxonomy" id="112253"/>
    <lineage>
        <taxon>Eukaryota</taxon>
        <taxon>Viridiplantae</taxon>
        <taxon>Streptophyta</taxon>
        <taxon>Embryophyta</taxon>
        <taxon>Tracheophyta</taxon>
        <taxon>Spermatophyta</taxon>
        <taxon>Magnoliopsida</taxon>
        <taxon>eudicotyledons</taxon>
        <taxon>Gunneridae</taxon>
        <taxon>Pentapetalae</taxon>
        <taxon>asterids</taxon>
        <taxon>campanulids</taxon>
        <taxon>Escalloniales</taxon>
        <taxon>Escalloniaceae</taxon>
        <taxon>Escallonia</taxon>
    </lineage>
</organism>
<evidence type="ECO:0000313" key="4">
    <source>
        <dbReference type="Proteomes" id="UP001187471"/>
    </source>
</evidence>
<name>A0AA88U382_9ASTE</name>
<feature type="region of interest" description="Disordered" evidence="2">
    <location>
        <begin position="316"/>
        <end position="345"/>
    </location>
</feature>
<dbReference type="InterPro" id="IPR019734">
    <property type="entry name" value="TPR_rpt"/>
</dbReference>
<sequence>MGVKVATAPCFNWSQTSVHHSPSFSQTLASAISSPSSKRRCISDRALVCRYVHGFGSSKPYRSRSCEFPKSRGETIKRACSASLDAFSDEEFAKKIQELALRFQLADDDTDDESKTELIEAETEILAIETQSEASRRPVLSSKLEPVEPPEWPREIIPASIERKANSVDLPLSLRIIKRKKQWQEGFREVGESAYCSVKKAFSSMVFIIRELQSYTLQMREILFYEDLQDILVRVQREMNASFVWLFQQVFSHTPTLMVYVMILLANYSVHSMSSHAAIAATMPPQAYAAATESVSIVDDKLHKFDSSTMKTFSVSSSGGKTASIGGHNGSGGGGGKLPVVGSGTEGDGGFDGSFSLTIIPDGVSSIGNPPRTGEDESVSGQVIREEEAGLWNSIVEQASSMQEATRDEALDHETMQRFVSPVTIRIEEEDYADYFRTELLYQTGLIHEPNNPLLLANYAQFLYLVAHDYDRAEEYFKRAAKVEPKDAEALSKYASFLWQAKKDLWAAEETYLEAISIEPSNSYYAANYAHFLWSTGGEDTCYPLNSPDTIDN</sequence>
<evidence type="ECO:0000313" key="3">
    <source>
        <dbReference type="EMBL" id="KAK2967051.1"/>
    </source>
</evidence>
<dbReference type="AlphaFoldDB" id="A0AA88U382"/>
<dbReference type="Proteomes" id="UP001187471">
    <property type="component" value="Unassembled WGS sequence"/>
</dbReference>
<keyword evidence="1" id="KW-0802">TPR repeat</keyword>